<evidence type="ECO:0000313" key="2">
    <source>
        <dbReference type="Proteomes" id="UP000005929"/>
    </source>
</evidence>
<comment type="caution">
    <text evidence="1">The sequence shown here is derived from an EMBL/GenBank/DDBJ whole genome shotgun (WGS) entry which is preliminary data.</text>
</comment>
<sequence length="64" mass="7852">MLEAHRIYWPLERLKRHLRNEDWTMSEISDFLHDYEVARQLRTNRRLSDLTAAGLVDWLQKNQD</sequence>
<dbReference type="Proteomes" id="UP000005929">
    <property type="component" value="Unassembled WGS sequence"/>
</dbReference>
<evidence type="ECO:0000313" key="1">
    <source>
        <dbReference type="EMBL" id="EIJ22631.1"/>
    </source>
</evidence>
<proteinExistence type="predicted"/>
<accession>A0AAV3FID8</accession>
<organism evidence="1 2">
    <name type="scientific">Bifidobacterium longum subsp. longum 2-2B</name>
    <dbReference type="NCBI Taxonomy" id="1161745"/>
    <lineage>
        <taxon>Bacteria</taxon>
        <taxon>Bacillati</taxon>
        <taxon>Actinomycetota</taxon>
        <taxon>Actinomycetes</taxon>
        <taxon>Bifidobacteriales</taxon>
        <taxon>Bifidobacteriaceae</taxon>
        <taxon>Bifidobacterium</taxon>
    </lineage>
</organism>
<protein>
    <submittedName>
        <fullName evidence="1">Uncharacterized protein</fullName>
    </submittedName>
</protein>
<dbReference type="AlphaFoldDB" id="A0AAV3FID8"/>
<dbReference type="EMBL" id="AJTJ01000125">
    <property type="protein sequence ID" value="EIJ22631.1"/>
    <property type="molecule type" value="Genomic_DNA"/>
</dbReference>
<reference evidence="1 2" key="1">
    <citation type="journal article" date="2013" name="Genome Announc.">
        <title>Draft Genome Sequences of Two Pairs of Human Intestinal Bifidobacterium longum subsp. longum Strains, 44B and 1-6B and 35B and 2-2B, Consecutively Isolated from Two Children after a 5-Year Time Period.</title>
        <authorList>
            <person name="Shkoporov A.N."/>
            <person name="Efimov B.A."/>
            <person name="Khokhlova E.V."/>
            <person name="Chaplin A.V."/>
            <person name="Kafarskaya L.I."/>
            <person name="Durkin A.S."/>
            <person name="McCorrison J."/>
            <person name="Torralba M."/>
            <person name="Gillis M."/>
            <person name="Sutton G."/>
            <person name="Weibel D.B."/>
            <person name="Nelson K.E."/>
            <person name="Smeianov V.V."/>
        </authorList>
    </citation>
    <scope>NUCLEOTIDE SEQUENCE [LARGE SCALE GENOMIC DNA]</scope>
    <source>
        <strain evidence="1 2">2-2B</strain>
    </source>
</reference>
<name>A0AAV3FID8_BIFLL</name>
<gene>
    <name evidence="1" type="ORF">HMPREF1315_1009</name>
</gene>